<organism evidence="2 3">
    <name type="scientific">Chryseobacterium taichungense</name>
    <dbReference type="NCBI Taxonomy" id="295069"/>
    <lineage>
        <taxon>Bacteria</taxon>
        <taxon>Pseudomonadati</taxon>
        <taxon>Bacteroidota</taxon>
        <taxon>Flavobacteriia</taxon>
        <taxon>Flavobacteriales</taxon>
        <taxon>Weeksellaceae</taxon>
        <taxon>Chryseobacterium group</taxon>
        <taxon>Chryseobacterium</taxon>
    </lineage>
</organism>
<name>A0A1H7XEH6_9FLAO</name>
<proteinExistence type="predicted"/>
<keyword evidence="3" id="KW-1185">Reference proteome</keyword>
<dbReference type="RefSeq" id="WP_089999048.1">
    <property type="nucleotide sequence ID" value="NZ_FOBV01000002.1"/>
</dbReference>
<dbReference type="CDD" id="cd04301">
    <property type="entry name" value="NAT_SF"/>
    <property type="match status" value="1"/>
</dbReference>
<dbReference type="AlphaFoldDB" id="A0A1H7XEH6"/>
<sequence>MQIVVLNKTSLNANTQSQVYELFKQLSPDKKQLKLDEILMENNPVTLLGCFIEDRIVGIASMAIYKVISGKKGWIEDVIVDENYRGIGIGMRLIEKLMAISSEQQLSEVLLFTEEHRTSAISLYEKLGFSRKESNIYTLKKI</sequence>
<keyword evidence="2" id="KW-0808">Transferase</keyword>
<dbReference type="Pfam" id="PF00583">
    <property type="entry name" value="Acetyltransf_1"/>
    <property type="match status" value="1"/>
</dbReference>
<reference evidence="3" key="1">
    <citation type="submission" date="2016-10" db="EMBL/GenBank/DDBJ databases">
        <authorList>
            <person name="Varghese N."/>
            <person name="Submissions S."/>
        </authorList>
    </citation>
    <scope>NUCLEOTIDE SEQUENCE [LARGE SCALE GENOMIC DNA]</scope>
    <source>
        <strain evidence="3">DSM 17453</strain>
    </source>
</reference>
<dbReference type="EMBL" id="FOBV01000002">
    <property type="protein sequence ID" value="SEM32180.1"/>
    <property type="molecule type" value="Genomic_DNA"/>
</dbReference>
<feature type="domain" description="N-acetyltransferase" evidence="1">
    <location>
        <begin position="6"/>
        <end position="142"/>
    </location>
</feature>
<accession>A0A1H7XEH6</accession>
<dbReference type="PANTHER" id="PTHR13355">
    <property type="entry name" value="GLUCOSAMINE 6-PHOSPHATE N-ACETYLTRANSFERASE"/>
    <property type="match status" value="1"/>
</dbReference>
<dbReference type="STRING" id="295069.SAMN05421856_102392"/>
<dbReference type="SUPFAM" id="SSF55729">
    <property type="entry name" value="Acyl-CoA N-acyltransferases (Nat)"/>
    <property type="match status" value="1"/>
</dbReference>
<dbReference type="Gene3D" id="3.40.630.30">
    <property type="match status" value="1"/>
</dbReference>
<evidence type="ECO:0000259" key="1">
    <source>
        <dbReference type="PROSITE" id="PS51186"/>
    </source>
</evidence>
<dbReference type="GO" id="GO:0004343">
    <property type="term" value="F:glucosamine 6-phosphate N-acetyltransferase activity"/>
    <property type="evidence" value="ECO:0007669"/>
    <property type="project" value="TreeGrafter"/>
</dbReference>
<dbReference type="InterPro" id="IPR039143">
    <property type="entry name" value="GNPNAT1-like"/>
</dbReference>
<dbReference type="OrthoDB" id="9792929at2"/>
<dbReference type="PANTHER" id="PTHR13355:SF11">
    <property type="entry name" value="GLUCOSAMINE 6-PHOSPHATE N-ACETYLTRANSFERASE"/>
    <property type="match status" value="1"/>
</dbReference>
<gene>
    <name evidence="2" type="ORF">SAMN05421856_102392</name>
</gene>
<protein>
    <submittedName>
        <fullName evidence="2">Phosphinothricin acetyltransferase</fullName>
    </submittedName>
</protein>
<dbReference type="InterPro" id="IPR016181">
    <property type="entry name" value="Acyl_CoA_acyltransferase"/>
</dbReference>
<dbReference type="Proteomes" id="UP000199450">
    <property type="component" value="Unassembled WGS sequence"/>
</dbReference>
<evidence type="ECO:0000313" key="3">
    <source>
        <dbReference type="Proteomes" id="UP000199450"/>
    </source>
</evidence>
<dbReference type="InterPro" id="IPR000182">
    <property type="entry name" value="GNAT_dom"/>
</dbReference>
<dbReference type="PROSITE" id="PS51186">
    <property type="entry name" value="GNAT"/>
    <property type="match status" value="1"/>
</dbReference>
<evidence type="ECO:0000313" key="2">
    <source>
        <dbReference type="EMBL" id="SEM32180.1"/>
    </source>
</evidence>